<evidence type="ECO:0000313" key="3">
    <source>
        <dbReference type="Proteomes" id="UP000472372"/>
    </source>
</evidence>
<feature type="compositionally biased region" description="Basic and acidic residues" evidence="1">
    <location>
        <begin position="216"/>
        <end position="225"/>
    </location>
</feature>
<protein>
    <submittedName>
        <fullName evidence="2">Uncharacterized protein</fullName>
    </submittedName>
</protein>
<reference evidence="2" key="1">
    <citation type="submission" date="2021-02" db="EMBL/GenBank/DDBJ databases">
        <authorList>
            <person name="Syme A R."/>
            <person name="Syme A R."/>
            <person name="Moolhuijzen P."/>
        </authorList>
    </citation>
    <scope>NUCLEOTIDE SEQUENCE</scope>
    <source>
        <strain evidence="2">W1-1</strain>
    </source>
</reference>
<evidence type="ECO:0000256" key="1">
    <source>
        <dbReference type="SAM" id="MobiDB-lite"/>
    </source>
</evidence>
<dbReference type="EMBL" id="HG992979">
    <property type="protein sequence ID" value="CAE7025034.1"/>
    <property type="molecule type" value="Genomic_DNA"/>
</dbReference>
<feature type="compositionally biased region" description="Basic and acidic residues" evidence="1">
    <location>
        <begin position="233"/>
        <end position="242"/>
    </location>
</feature>
<feature type="compositionally biased region" description="Polar residues" evidence="1">
    <location>
        <begin position="96"/>
        <end position="108"/>
    </location>
</feature>
<proteinExistence type="predicted"/>
<feature type="region of interest" description="Disordered" evidence="1">
    <location>
        <begin position="77"/>
        <end position="165"/>
    </location>
</feature>
<accession>A0A6S6VXJ8</accession>
<organism evidence="2 3">
    <name type="scientific">Pyrenophora teres f. teres</name>
    <dbReference type="NCBI Taxonomy" id="97479"/>
    <lineage>
        <taxon>Eukaryota</taxon>
        <taxon>Fungi</taxon>
        <taxon>Dikarya</taxon>
        <taxon>Ascomycota</taxon>
        <taxon>Pezizomycotina</taxon>
        <taxon>Dothideomycetes</taxon>
        <taxon>Pleosporomycetidae</taxon>
        <taxon>Pleosporales</taxon>
        <taxon>Pleosporineae</taxon>
        <taxon>Pleosporaceae</taxon>
        <taxon>Pyrenophora</taxon>
    </lineage>
</organism>
<feature type="compositionally biased region" description="Pro residues" evidence="1">
    <location>
        <begin position="112"/>
        <end position="121"/>
    </location>
</feature>
<dbReference type="Proteomes" id="UP000472372">
    <property type="component" value="Chromosome 3"/>
</dbReference>
<name>A0A6S6VXJ8_9PLEO</name>
<gene>
    <name evidence="2" type="ORF">PTTW11_03847</name>
</gene>
<dbReference type="AlphaFoldDB" id="A0A6S6VXJ8"/>
<feature type="region of interest" description="Disordered" evidence="1">
    <location>
        <begin position="212"/>
        <end position="257"/>
    </location>
</feature>
<sequence>MSAFSFEQAPTKKPSYYSQALTEEDKQALAYGKKNHNHKEWSAMDLVTHHESRKHLVPCVMLKMDKVNALAAIEHDKQHSQRALSQVKDQEEDATYSEQTQASHSTYNLLPSPTPRRPSLPPSLSTPNFAVDNASHERRQLHARATSSGDYFSQRPARRSGAYRASRISPLASVSGTSSDSSSRVRSPLAQEVQYRLNPEVTFDSFLAPHMSGKGEAFHDADNAKTTKAPHMSPKDSTEAKEKMRRLSKMPSMSLLS</sequence>
<evidence type="ECO:0000313" key="2">
    <source>
        <dbReference type="EMBL" id="CAE7025034.1"/>
    </source>
</evidence>